<evidence type="ECO:0000259" key="1">
    <source>
        <dbReference type="Pfam" id="PF14643"/>
    </source>
</evidence>
<organism evidence="3 4">
    <name type="scientific">Marmota monax</name>
    <name type="common">Woodchuck</name>
    <dbReference type="NCBI Taxonomy" id="9995"/>
    <lineage>
        <taxon>Eukaryota</taxon>
        <taxon>Metazoa</taxon>
        <taxon>Chordata</taxon>
        <taxon>Craniata</taxon>
        <taxon>Vertebrata</taxon>
        <taxon>Euteleostomi</taxon>
        <taxon>Mammalia</taxon>
        <taxon>Eutheria</taxon>
        <taxon>Euarchontoglires</taxon>
        <taxon>Glires</taxon>
        <taxon>Rodentia</taxon>
        <taxon>Sciuromorpha</taxon>
        <taxon>Sciuridae</taxon>
        <taxon>Xerinae</taxon>
        <taxon>Marmotini</taxon>
        <taxon>Marmota</taxon>
    </lineage>
</organism>
<dbReference type="AlphaFoldDB" id="A0A5E4CCX6"/>
<dbReference type="EMBL" id="CABDUW010001158">
    <property type="protein sequence ID" value="VTJ79200.1"/>
    <property type="molecule type" value="Genomic_DNA"/>
</dbReference>
<evidence type="ECO:0000313" key="2">
    <source>
        <dbReference type="EMBL" id="KAF7465098.1"/>
    </source>
</evidence>
<reference evidence="3 4" key="1">
    <citation type="submission" date="2019-04" db="EMBL/GenBank/DDBJ databases">
        <authorList>
            <person name="Alioto T."/>
            <person name="Alioto T."/>
        </authorList>
    </citation>
    <scope>NUCLEOTIDE SEQUENCE [LARGE SCALE GENOMIC DNA]</scope>
</reference>
<proteinExistence type="predicted"/>
<evidence type="ECO:0000313" key="3">
    <source>
        <dbReference type="EMBL" id="VTJ79200.1"/>
    </source>
</evidence>
<dbReference type="Pfam" id="PF14643">
    <property type="entry name" value="DUF4455"/>
    <property type="match status" value="1"/>
</dbReference>
<accession>A0A5E4CCX6</accession>
<dbReference type="EMBL" id="WJEC01007961">
    <property type="protein sequence ID" value="KAF7465098.1"/>
    <property type="molecule type" value="Genomic_DNA"/>
</dbReference>
<reference evidence="2" key="2">
    <citation type="submission" date="2020-08" db="EMBL/GenBank/DDBJ databases">
        <authorList>
            <person name="Shumante A."/>
            <person name="Zimin A.V."/>
            <person name="Puiu D."/>
            <person name="Salzberg S.L."/>
        </authorList>
    </citation>
    <scope>NUCLEOTIDE SEQUENCE</scope>
    <source>
        <strain evidence="2">WC2-LM</strain>
        <tissue evidence="2">Liver</tissue>
    </source>
</reference>
<name>A0A5E4CCX6_MARMO</name>
<dbReference type="Proteomes" id="UP000662637">
    <property type="component" value="Unassembled WGS sequence"/>
</dbReference>
<sequence length="106" mass="12233">MASEDIQSPPVVKKELEEMLTAQEVLQQKRLKHLCTIWSSRTGHFLVLWYWRWILRLMARVNTAHLLQKAALGGHAKELDARQCPGVREEQGMQAWGARVIGWTLT</sequence>
<gene>
    <name evidence="2" type="ORF">GHT09_005341</name>
    <name evidence="3" type="ORF">MONAX_5E020146</name>
</gene>
<evidence type="ECO:0000313" key="4">
    <source>
        <dbReference type="Proteomes" id="UP000335636"/>
    </source>
</evidence>
<feature type="domain" description="DUF4455" evidence="1">
    <location>
        <begin position="1"/>
        <end position="37"/>
    </location>
</feature>
<dbReference type="InterPro" id="IPR028089">
    <property type="entry name" value="DUF4455"/>
</dbReference>
<keyword evidence="4" id="KW-1185">Reference proteome</keyword>
<protein>
    <recommendedName>
        <fullName evidence="1">DUF4455 domain-containing protein</fullName>
    </recommendedName>
</protein>
<dbReference type="Proteomes" id="UP000335636">
    <property type="component" value="Unassembled WGS sequence"/>
</dbReference>